<evidence type="ECO:0000313" key="3">
    <source>
        <dbReference type="Proteomes" id="UP000643207"/>
    </source>
</evidence>
<dbReference type="AlphaFoldDB" id="A0A9X1BNN5"/>
<dbReference type="EMBL" id="JAERRA010000001">
    <property type="protein sequence ID" value="MBL0720212.1"/>
    <property type="molecule type" value="Genomic_DNA"/>
</dbReference>
<evidence type="ECO:0000313" key="2">
    <source>
        <dbReference type="EMBL" id="MBL0720212.1"/>
    </source>
</evidence>
<feature type="region of interest" description="Disordered" evidence="1">
    <location>
        <begin position="1"/>
        <end position="32"/>
    </location>
</feature>
<dbReference type="RefSeq" id="WP_201826091.1">
    <property type="nucleotide sequence ID" value="NZ_JAERRA010000001.1"/>
</dbReference>
<organism evidence="2 3">
    <name type="scientific">Aquariibacter lacus</name>
    <dbReference type="NCBI Taxonomy" id="2801332"/>
    <lineage>
        <taxon>Bacteria</taxon>
        <taxon>Pseudomonadati</taxon>
        <taxon>Pseudomonadota</taxon>
        <taxon>Betaproteobacteria</taxon>
        <taxon>Burkholderiales</taxon>
        <taxon>Sphaerotilaceae</taxon>
        <taxon>Aquariibacter</taxon>
    </lineage>
</organism>
<proteinExistence type="predicted"/>
<accession>A0A9X1BNN5</accession>
<dbReference type="Proteomes" id="UP000643207">
    <property type="component" value="Unassembled WGS sequence"/>
</dbReference>
<sequence length="107" mass="10999">MHTAQAASGHTQGEAGSCPAPTPGVTPAADSGPILINPGDALVLQTDARLSQEQILAIHQMVRAWRTQAKQGASNPLVIHGGLKLVAVMQMPQDSDLACVVQTSPVA</sequence>
<reference evidence="2 3" key="1">
    <citation type="submission" date="2021-01" db="EMBL/GenBank/DDBJ databases">
        <title>Piscinibacter sp. Jin2 Genome sequencing and assembly.</title>
        <authorList>
            <person name="Kim I."/>
        </authorList>
    </citation>
    <scope>NUCLEOTIDE SEQUENCE [LARGE SCALE GENOMIC DNA]</scope>
    <source>
        <strain evidence="2 3">Jin2</strain>
    </source>
</reference>
<evidence type="ECO:0000256" key="1">
    <source>
        <dbReference type="SAM" id="MobiDB-lite"/>
    </source>
</evidence>
<name>A0A9X1BNN5_9BURK</name>
<protein>
    <submittedName>
        <fullName evidence="2">Uncharacterized protein</fullName>
    </submittedName>
</protein>
<comment type="caution">
    <text evidence="2">The sequence shown here is derived from an EMBL/GenBank/DDBJ whole genome shotgun (WGS) entry which is preliminary data.</text>
</comment>
<keyword evidence="3" id="KW-1185">Reference proteome</keyword>
<gene>
    <name evidence="2" type="ORF">JI742_09950</name>
</gene>
<feature type="compositionally biased region" description="Polar residues" evidence="1">
    <location>
        <begin position="1"/>
        <end position="11"/>
    </location>
</feature>